<accession>A0A6A7BNI5</accession>
<dbReference type="OrthoDB" id="10617035at2759"/>
<dbReference type="AlphaFoldDB" id="A0A6A7BNI5"/>
<protein>
    <recommendedName>
        <fullName evidence="3">Heterokaryon incompatibility domain-containing protein</fullName>
    </recommendedName>
</protein>
<sequence length="214" mass="24183">MPSQSRVLHIRGRIIGKIESNRLEINHLVAHGMELNATGLPVAAKVDTITPFTRRRRWWIFKKEYENGELFHQALADLPATSHLWKCHLELFLMEFEKIYRTCTMPLETRLAKDQSACRVLTGAQFQGLEPFFSLLEYLLMSRTICSMEDSRLLVAPDVAHAGDSVAVLAGCTNAVVLRRNENNESFRLLGDAHVCGVTDEETSRDGLMVISIN</sequence>
<organism evidence="1 2">
    <name type="scientific">Plenodomus tracheiphilus IPT5</name>
    <dbReference type="NCBI Taxonomy" id="1408161"/>
    <lineage>
        <taxon>Eukaryota</taxon>
        <taxon>Fungi</taxon>
        <taxon>Dikarya</taxon>
        <taxon>Ascomycota</taxon>
        <taxon>Pezizomycotina</taxon>
        <taxon>Dothideomycetes</taxon>
        <taxon>Pleosporomycetidae</taxon>
        <taxon>Pleosporales</taxon>
        <taxon>Pleosporineae</taxon>
        <taxon>Leptosphaeriaceae</taxon>
        <taxon>Plenodomus</taxon>
    </lineage>
</organism>
<keyword evidence="2" id="KW-1185">Reference proteome</keyword>
<evidence type="ECO:0000313" key="1">
    <source>
        <dbReference type="EMBL" id="KAF2856722.1"/>
    </source>
</evidence>
<dbReference type="Proteomes" id="UP000799423">
    <property type="component" value="Unassembled WGS sequence"/>
</dbReference>
<evidence type="ECO:0008006" key="3">
    <source>
        <dbReference type="Google" id="ProtNLM"/>
    </source>
</evidence>
<name>A0A6A7BNI5_9PLEO</name>
<gene>
    <name evidence="1" type="ORF">T440DRAFT_462957</name>
</gene>
<reference evidence="1" key="1">
    <citation type="submission" date="2020-01" db="EMBL/GenBank/DDBJ databases">
        <authorList>
            <consortium name="DOE Joint Genome Institute"/>
            <person name="Haridas S."/>
            <person name="Albert R."/>
            <person name="Binder M."/>
            <person name="Bloem J."/>
            <person name="Labutti K."/>
            <person name="Salamov A."/>
            <person name="Andreopoulos B."/>
            <person name="Baker S.E."/>
            <person name="Barry K."/>
            <person name="Bills G."/>
            <person name="Bluhm B.H."/>
            <person name="Cannon C."/>
            <person name="Castanera R."/>
            <person name="Culley D.E."/>
            <person name="Daum C."/>
            <person name="Ezra D."/>
            <person name="Gonzalez J.B."/>
            <person name="Henrissat B."/>
            <person name="Kuo A."/>
            <person name="Liang C."/>
            <person name="Lipzen A."/>
            <person name="Lutzoni F."/>
            <person name="Magnuson J."/>
            <person name="Mondo S."/>
            <person name="Nolan M."/>
            <person name="Ohm R."/>
            <person name="Pangilinan J."/>
            <person name="Park H.-J."/>
            <person name="Ramirez L."/>
            <person name="Alfaro M."/>
            <person name="Sun H."/>
            <person name="Tritt A."/>
            <person name="Yoshinaga Y."/>
            <person name="Zwiers L.-H."/>
            <person name="Turgeon B.G."/>
            <person name="Goodwin S.B."/>
            <person name="Spatafora J.W."/>
            <person name="Crous P.W."/>
            <person name="Grigoriev I.V."/>
        </authorList>
    </citation>
    <scope>NUCLEOTIDE SEQUENCE</scope>
    <source>
        <strain evidence="1">IPT5</strain>
    </source>
</reference>
<proteinExistence type="predicted"/>
<evidence type="ECO:0000313" key="2">
    <source>
        <dbReference type="Proteomes" id="UP000799423"/>
    </source>
</evidence>
<dbReference type="EMBL" id="MU006288">
    <property type="protein sequence ID" value="KAF2856722.1"/>
    <property type="molecule type" value="Genomic_DNA"/>
</dbReference>